<evidence type="ECO:0000256" key="2">
    <source>
        <dbReference type="ARBA" id="ARBA00023125"/>
    </source>
</evidence>
<sequence>MPKVTYHNLPDDKKQKLIDAAKQEFSRVPLYKASISNIVKTAKIPRGSFYQYFEDKDDLYYYLLNELVQQLNGVFISLLKKNKGNLFDALVDFFTLMIAEEDHFYLLKNSFLNMTYKVENYFLKIFNQNHQQMKNVTEISHYIDVTMLNSKNDDEFLSLIKILSSITFHNFVERFANNVTNEKALAKYKTELDLVKRGLAKN</sequence>
<dbReference type="Pfam" id="PF17924">
    <property type="entry name" value="TetR_C_19"/>
    <property type="match status" value="1"/>
</dbReference>
<evidence type="ECO:0000256" key="3">
    <source>
        <dbReference type="PROSITE-ProRule" id="PRU00335"/>
    </source>
</evidence>
<dbReference type="PANTHER" id="PTHR43479:SF11">
    <property type="entry name" value="ACREF_ENVCD OPERON REPRESSOR-RELATED"/>
    <property type="match status" value="1"/>
</dbReference>
<evidence type="ECO:0000256" key="1">
    <source>
        <dbReference type="ARBA" id="ARBA00022491"/>
    </source>
</evidence>
<dbReference type="InterPro" id="IPR050624">
    <property type="entry name" value="HTH-type_Tx_Regulator"/>
</dbReference>
<evidence type="ECO:0000313" key="5">
    <source>
        <dbReference type="EMBL" id="MDQ0228978.1"/>
    </source>
</evidence>
<evidence type="ECO:0000259" key="4">
    <source>
        <dbReference type="PROSITE" id="PS50977"/>
    </source>
</evidence>
<dbReference type="PROSITE" id="PS50977">
    <property type="entry name" value="HTH_TETR_2"/>
    <property type="match status" value="1"/>
</dbReference>
<gene>
    <name evidence="5" type="ORF">J2S19_000228</name>
</gene>
<evidence type="ECO:0000313" key="6">
    <source>
        <dbReference type="Proteomes" id="UP001234495"/>
    </source>
</evidence>
<accession>A0ABT9ZBK1</accession>
<organism evidence="5 6">
    <name type="scientific">Metabacillus malikii</name>
    <dbReference type="NCBI Taxonomy" id="1504265"/>
    <lineage>
        <taxon>Bacteria</taxon>
        <taxon>Bacillati</taxon>
        <taxon>Bacillota</taxon>
        <taxon>Bacilli</taxon>
        <taxon>Bacillales</taxon>
        <taxon>Bacillaceae</taxon>
        <taxon>Metabacillus</taxon>
    </lineage>
</organism>
<keyword evidence="2 3" id="KW-0238">DNA-binding</keyword>
<feature type="domain" description="HTH tetR-type" evidence="4">
    <location>
        <begin position="11"/>
        <end position="71"/>
    </location>
</feature>
<feature type="DNA-binding region" description="H-T-H motif" evidence="3">
    <location>
        <begin position="34"/>
        <end position="53"/>
    </location>
</feature>
<protein>
    <submittedName>
        <fullName evidence="5">AcrR family transcriptional regulator</fullName>
    </submittedName>
</protein>
<proteinExistence type="predicted"/>
<keyword evidence="6" id="KW-1185">Reference proteome</keyword>
<dbReference type="Proteomes" id="UP001234495">
    <property type="component" value="Unassembled WGS sequence"/>
</dbReference>
<dbReference type="PANTHER" id="PTHR43479">
    <property type="entry name" value="ACREF/ENVCD OPERON REPRESSOR-RELATED"/>
    <property type="match status" value="1"/>
</dbReference>
<name>A0ABT9ZBK1_9BACI</name>
<dbReference type="SUPFAM" id="SSF46689">
    <property type="entry name" value="Homeodomain-like"/>
    <property type="match status" value="1"/>
</dbReference>
<dbReference type="InterPro" id="IPR009057">
    <property type="entry name" value="Homeodomain-like_sf"/>
</dbReference>
<keyword evidence="1" id="KW-0678">Repressor</keyword>
<dbReference type="InterPro" id="IPR001647">
    <property type="entry name" value="HTH_TetR"/>
</dbReference>
<dbReference type="EMBL" id="JAUSUD010000001">
    <property type="protein sequence ID" value="MDQ0228978.1"/>
    <property type="molecule type" value="Genomic_DNA"/>
</dbReference>
<reference evidence="5 6" key="1">
    <citation type="submission" date="2023-07" db="EMBL/GenBank/DDBJ databases">
        <title>Genomic Encyclopedia of Type Strains, Phase IV (KMG-IV): sequencing the most valuable type-strain genomes for metagenomic binning, comparative biology and taxonomic classification.</title>
        <authorList>
            <person name="Goeker M."/>
        </authorList>
    </citation>
    <scope>NUCLEOTIDE SEQUENCE [LARGE SCALE GENOMIC DNA]</scope>
    <source>
        <strain evidence="5 6">DSM 29005</strain>
    </source>
</reference>
<dbReference type="Gene3D" id="1.10.357.10">
    <property type="entry name" value="Tetracycline Repressor, domain 2"/>
    <property type="match status" value="1"/>
</dbReference>
<dbReference type="RefSeq" id="WP_307335902.1">
    <property type="nucleotide sequence ID" value="NZ_JAUSUD010000001.1"/>
</dbReference>
<dbReference type="Pfam" id="PF00440">
    <property type="entry name" value="TetR_N"/>
    <property type="match status" value="1"/>
</dbReference>
<comment type="caution">
    <text evidence="5">The sequence shown here is derived from an EMBL/GenBank/DDBJ whole genome shotgun (WGS) entry which is preliminary data.</text>
</comment>